<evidence type="ECO:0000256" key="9">
    <source>
        <dbReference type="ARBA" id="ARBA00023004"/>
    </source>
</evidence>
<name>A0ABM4UW36_COFAR</name>
<evidence type="ECO:0000256" key="13">
    <source>
        <dbReference type="SAM" id="Phobius"/>
    </source>
</evidence>
<dbReference type="PRINTS" id="PR00463">
    <property type="entry name" value="EP450I"/>
</dbReference>
<comment type="similarity">
    <text evidence="3 12">Belongs to the cytochrome P450 family.</text>
</comment>
<keyword evidence="9 12" id="KW-0408">Iron</keyword>
<dbReference type="PROSITE" id="PS00086">
    <property type="entry name" value="CYTOCHROME_P450"/>
    <property type="match status" value="1"/>
</dbReference>
<evidence type="ECO:0000256" key="4">
    <source>
        <dbReference type="ARBA" id="ARBA00022617"/>
    </source>
</evidence>
<dbReference type="PANTHER" id="PTHR47944:SF17">
    <property type="entry name" value="3,9-DIHYDROXYPTEROCARPAN 6A-MONOOXYGENASE"/>
    <property type="match status" value="1"/>
</dbReference>
<evidence type="ECO:0000256" key="8">
    <source>
        <dbReference type="ARBA" id="ARBA00023002"/>
    </source>
</evidence>
<keyword evidence="8 12" id="KW-0560">Oxidoreductase</keyword>
<sequence length="528" mass="59445">MANFSNALFYGLLFFIWFAATTFFRYVLKKRKNGSKPVRHPPSPPSLPIIGHLHLLGSIASKSFQTLANQYGPLIRLRIVSSTVVVVSNAAVAKEFLKNNEMNFVSRPQFGAADFNIYAGSEFVNAEYGPYWRFMKKLCMTELLSVPQVNRFVDIRRQEMMKLLEILVSFSEEGKACNLGVELMTMTNNVVSRMAMSTRCTPALDESKLLWEFVKEILELAPKFALGELFGPIGKFDLFGYGKRAKALISKFDSLVEKIMVEHEDELNSSSKERKDMMDILLEIHRDKTAEVKLSRTDIKSFLMLHRKNGQELFMAGTETVSVALTWTLAELINHPKVFQQLRDEINAVVGSKRRVQESDVPKLLYLQAVVKESLRLHAPAPLIFRRCGEDCKINGYDILANERVAFNVFAIMKDPSSWDNPLEFQPERFMVGSKGAYDDYQMDIKGQNFNIFPFGSGRRGCPGASLALAVVHSAVALLVQCFDFRVQGGEKINIEEGSGLSAGLAHPLMCYVTPHLNPLELVVNEAK</sequence>
<evidence type="ECO:0000256" key="6">
    <source>
        <dbReference type="ARBA" id="ARBA00022723"/>
    </source>
</evidence>
<evidence type="ECO:0000313" key="15">
    <source>
        <dbReference type="RefSeq" id="XP_071911498.1"/>
    </source>
</evidence>
<keyword evidence="4 12" id="KW-0349">Heme</keyword>
<evidence type="ECO:0000256" key="10">
    <source>
        <dbReference type="ARBA" id="ARBA00023033"/>
    </source>
</evidence>
<proteinExistence type="inferred from homology"/>
<keyword evidence="11 13" id="KW-0472">Membrane</keyword>
<dbReference type="InterPro" id="IPR017972">
    <property type="entry name" value="Cyt_P450_CS"/>
</dbReference>
<dbReference type="InterPro" id="IPR002401">
    <property type="entry name" value="Cyt_P450_E_grp-I"/>
</dbReference>
<keyword evidence="6 12" id="KW-0479">Metal-binding</keyword>
<reference evidence="15" key="1">
    <citation type="submission" date="2025-08" db="UniProtKB">
        <authorList>
            <consortium name="RefSeq"/>
        </authorList>
    </citation>
    <scope>IDENTIFICATION</scope>
    <source>
        <tissue evidence="15">Leaves</tissue>
    </source>
</reference>
<evidence type="ECO:0000256" key="1">
    <source>
        <dbReference type="ARBA" id="ARBA00001971"/>
    </source>
</evidence>
<feature type="transmembrane region" description="Helical" evidence="13">
    <location>
        <begin position="6"/>
        <end position="28"/>
    </location>
</feature>
<dbReference type="GeneID" id="113695228"/>
<keyword evidence="14" id="KW-1185">Reference proteome</keyword>
<dbReference type="PRINTS" id="PR00385">
    <property type="entry name" value="P450"/>
</dbReference>
<evidence type="ECO:0000256" key="2">
    <source>
        <dbReference type="ARBA" id="ARBA00004167"/>
    </source>
</evidence>
<protein>
    <submittedName>
        <fullName evidence="15">Cytochrome P450 93A3-like isoform X1</fullName>
    </submittedName>
</protein>
<organism evidence="14 15">
    <name type="scientific">Coffea arabica</name>
    <name type="common">Arabian coffee</name>
    <dbReference type="NCBI Taxonomy" id="13443"/>
    <lineage>
        <taxon>Eukaryota</taxon>
        <taxon>Viridiplantae</taxon>
        <taxon>Streptophyta</taxon>
        <taxon>Embryophyta</taxon>
        <taxon>Tracheophyta</taxon>
        <taxon>Spermatophyta</taxon>
        <taxon>Magnoliopsida</taxon>
        <taxon>eudicotyledons</taxon>
        <taxon>Gunneridae</taxon>
        <taxon>Pentapetalae</taxon>
        <taxon>asterids</taxon>
        <taxon>lamiids</taxon>
        <taxon>Gentianales</taxon>
        <taxon>Rubiaceae</taxon>
        <taxon>Ixoroideae</taxon>
        <taxon>Gardenieae complex</taxon>
        <taxon>Bertiereae - Coffeeae clade</taxon>
        <taxon>Coffeeae</taxon>
        <taxon>Coffea</taxon>
    </lineage>
</organism>
<evidence type="ECO:0000313" key="14">
    <source>
        <dbReference type="Proteomes" id="UP001652660"/>
    </source>
</evidence>
<keyword evidence="10 12" id="KW-0503">Monooxygenase</keyword>
<dbReference type="Pfam" id="PF00067">
    <property type="entry name" value="p450"/>
    <property type="match status" value="1"/>
</dbReference>
<dbReference type="RefSeq" id="XP_071911498.1">
    <property type="nucleotide sequence ID" value="XM_072055397.1"/>
</dbReference>
<dbReference type="Gene3D" id="1.10.630.10">
    <property type="entry name" value="Cytochrome P450"/>
    <property type="match status" value="1"/>
</dbReference>
<accession>A0ABM4UW36</accession>
<evidence type="ECO:0000256" key="12">
    <source>
        <dbReference type="RuleBase" id="RU000461"/>
    </source>
</evidence>
<dbReference type="InterPro" id="IPR036396">
    <property type="entry name" value="Cyt_P450_sf"/>
</dbReference>
<evidence type="ECO:0000256" key="5">
    <source>
        <dbReference type="ARBA" id="ARBA00022692"/>
    </source>
</evidence>
<dbReference type="SUPFAM" id="SSF48264">
    <property type="entry name" value="Cytochrome P450"/>
    <property type="match status" value="1"/>
</dbReference>
<evidence type="ECO:0000256" key="11">
    <source>
        <dbReference type="ARBA" id="ARBA00023136"/>
    </source>
</evidence>
<dbReference type="PANTHER" id="PTHR47944">
    <property type="entry name" value="CYTOCHROME P450 98A9"/>
    <property type="match status" value="1"/>
</dbReference>
<keyword evidence="5 13" id="KW-0812">Transmembrane</keyword>
<dbReference type="Proteomes" id="UP001652660">
    <property type="component" value="Chromosome 6e"/>
</dbReference>
<gene>
    <name evidence="15" type="primary">LOC113695228</name>
</gene>
<comment type="cofactor">
    <cofactor evidence="1">
        <name>heme</name>
        <dbReference type="ChEBI" id="CHEBI:30413"/>
    </cofactor>
</comment>
<dbReference type="InterPro" id="IPR001128">
    <property type="entry name" value="Cyt_P450"/>
</dbReference>
<evidence type="ECO:0000256" key="7">
    <source>
        <dbReference type="ARBA" id="ARBA00022989"/>
    </source>
</evidence>
<evidence type="ECO:0000256" key="3">
    <source>
        <dbReference type="ARBA" id="ARBA00010617"/>
    </source>
</evidence>
<keyword evidence="7 13" id="KW-1133">Transmembrane helix</keyword>
<comment type="subcellular location">
    <subcellularLocation>
        <location evidence="2">Membrane</location>
        <topology evidence="2">Single-pass membrane protein</topology>
    </subcellularLocation>
</comment>